<dbReference type="RefSeq" id="WP_119546441.1">
    <property type="nucleotide sequence ID" value="NZ_QXIR01000009.1"/>
</dbReference>
<keyword evidence="3" id="KW-1185">Reference proteome</keyword>
<keyword evidence="1" id="KW-0472">Membrane</keyword>
<feature type="transmembrane region" description="Helical" evidence="1">
    <location>
        <begin position="33"/>
        <end position="55"/>
    </location>
</feature>
<reference evidence="2 3" key="1">
    <citation type="submission" date="2018-09" db="EMBL/GenBank/DDBJ databases">
        <title>Bacillus saliacetes sp. nov., isolated from Thai shrimp paste (Ka-pi).</title>
        <authorList>
            <person name="Daroonpunt R."/>
            <person name="Tanasupawat S."/>
            <person name="Yiamsombut S."/>
        </authorList>
    </citation>
    <scope>NUCLEOTIDE SEQUENCE [LARGE SCALE GENOMIC DNA]</scope>
    <source>
        <strain evidence="2 3">SKP7-4</strain>
    </source>
</reference>
<dbReference type="Pfam" id="PF10112">
    <property type="entry name" value="Halogen_Hydrol"/>
    <property type="match status" value="1"/>
</dbReference>
<sequence>MKSIPLTFLKLFLGINGFFLTFLVLIFGFDQSILIGTAGGAAGAYIVSSAGKWVYTKRFLKKNGITLQDYRYINKNLKEAQLKIKRLQKTQFQVRSLGAFKQILELNRLSKRIFTIVRKDPKKFYQSEQFFFYHLDSVVELSEKYTYLATQPIKNDQVFQSIKDAKRTLHALEDSLQEDLMNVLSNDIRTLDFELDVARKNKK</sequence>
<proteinExistence type="predicted"/>
<evidence type="ECO:0000313" key="3">
    <source>
        <dbReference type="Proteomes" id="UP000265801"/>
    </source>
</evidence>
<dbReference type="AlphaFoldDB" id="A0A3A1R0A5"/>
<dbReference type="EMBL" id="QXIR01000009">
    <property type="protein sequence ID" value="RIW35039.1"/>
    <property type="molecule type" value="Genomic_DNA"/>
</dbReference>
<name>A0A3A1R0A5_9BACI</name>
<comment type="caution">
    <text evidence="2">The sequence shown here is derived from an EMBL/GenBank/DDBJ whole genome shotgun (WGS) entry which is preliminary data.</text>
</comment>
<organism evidence="2 3">
    <name type="scientific">Bacillus salacetis</name>
    <dbReference type="NCBI Taxonomy" id="2315464"/>
    <lineage>
        <taxon>Bacteria</taxon>
        <taxon>Bacillati</taxon>
        <taxon>Bacillota</taxon>
        <taxon>Bacilli</taxon>
        <taxon>Bacillales</taxon>
        <taxon>Bacillaceae</taxon>
        <taxon>Bacillus</taxon>
    </lineage>
</organism>
<dbReference type="Proteomes" id="UP000265801">
    <property type="component" value="Unassembled WGS sequence"/>
</dbReference>
<feature type="transmembrane region" description="Helical" evidence="1">
    <location>
        <begin position="7"/>
        <end position="27"/>
    </location>
</feature>
<dbReference type="InterPro" id="IPR018770">
    <property type="entry name" value="ChloroindolylP_hydrolase"/>
</dbReference>
<gene>
    <name evidence="2" type="ORF">D3H55_08300</name>
</gene>
<evidence type="ECO:0000256" key="1">
    <source>
        <dbReference type="SAM" id="Phobius"/>
    </source>
</evidence>
<evidence type="ECO:0000313" key="2">
    <source>
        <dbReference type="EMBL" id="RIW35039.1"/>
    </source>
</evidence>
<dbReference type="OrthoDB" id="2081028at2"/>
<accession>A0A3A1R0A5</accession>
<keyword evidence="1" id="KW-1133">Transmembrane helix</keyword>
<protein>
    <submittedName>
        <fullName evidence="2">Protein xpaC</fullName>
    </submittedName>
</protein>
<keyword evidence="1" id="KW-0812">Transmembrane</keyword>